<protein>
    <submittedName>
        <fullName evidence="1">GIY-YIG nuclease family protein</fullName>
    </submittedName>
</protein>
<gene>
    <name evidence="1" type="ORF">QPK29_012865</name>
</gene>
<sequence>MERSSYVYMLASGLNGTLYVGVTSDLVKRVWQHREGLAEGFTKRYRVKMLVWCEIHADIMEAIRREKQIKKWDRSWKVELIQKTNPRWRDLYADIVG</sequence>
<organism evidence="1 2">
    <name type="scientific">Massilia orientalis</name>
    <dbReference type="NCBI Taxonomy" id="3050128"/>
    <lineage>
        <taxon>Bacteria</taxon>
        <taxon>Pseudomonadati</taxon>
        <taxon>Pseudomonadota</taxon>
        <taxon>Betaproteobacteria</taxon>
        <taxon>Burkholderiales</taxon>
        <taxon>Oxalobacteraceae</taxon>
        <taxon>Telluria group</taxon>
        <taxon>Massilia</taxon>
    </lineage>
</organism>
<comment type="caution">
    <text evidence="1">The sequence shown here is derived from an EMBL/GenBank/DDBJ whole genome shotgun (WGS) entry which is preliminary data.</text>
</comment>
<evidence type="ECO:0000313" key="2">
    <source>
        <dbReference type="Proteomes" id="UP001168096"/>
    </source>
</evidence>
<dbReference type="Proteomes" id="UP001168096">
    <property type="component" value="Unassembled WGS sequence"/>
</dbReference>
<evidence type="ECO:0000313" key="1">
    <source>
        <dbReference type="EMBL" id="MFJ1468604.1"/>
    </source>
</evidence>
<name>A0ACC7M9P9_9BURK</name>
<proteinExistence type="predicted"/>
<keyword evidence="2" id="KW-1185">Reference proteome</keyword>
<accession>A0ACC7M9P9</accession>
<dbReference type="EMBL" id="JASNRB020000007">
    <property type="protein sequence ID" value="MFJ1468604.1"/>
    <property type="molecule type" value="Genomic_DNA"/>
</dbReference>
<reference evidence="1" key="1">
    <citation type="submission" date="2024-11" db="EMBL/GenBank/DDBJ databases">
        <title>Description of Massilia orientalis sp. nov., isolated from rhizosphere soil of Ageratina adenophora.</title>
        <authorList>
            <person name="Wang Y."/>
        </authorList>
    </citation>
    <scope>NUCLEOTIDE SEQUENCE</scope>
    <source>
        <strain evidence="1">YIM B02787</strain>
    </source>
</reference>